<dbReference type="EMBL" id="AP028915">
    <property type="protein sequence ID" value="BES96165.1"/>
    <property type="molecule type" value="Genomic_DNA"/>
</dbReference>
<evidence type="ECO:0000313" key="3">
    <source>
        <dbReference type="Proteomes" id="UP001307889"/>
    </source>
</evidence>
<name>A0ABN7AZ04_9HEMI</name>
<evidence type="ECO:0000313" key="2">
    <source>
        <dbReference type="EMBL" id="BES96165.1"/>
    </source>
</evidence>
<protein>
    <submittedName>
        <fullName evidence="2">Uncharacterized protein</fullName>
    </submittedName>
</protein>
<feature type="region of interest" description="Disordered" evidence="1">
    <location>
        <begin position="1"/>
        <end position="23"/>
    </location>
</feature>
<evidence type="ECO:0000256" key="1">
    <source>
        <dbReference type="SAM" id="MobiDB-lite"/>
    </source>
</evidence>
<proteinExistence type="predicted"/>
<accession>A0ABN7AZ04</accession>
<keyword evidence="3" id="KW-1185">Reference proteome</keyword>
<gene>
    <name evidence="2" type="ORF">NTJ_08975</name>
</gene>
<feature type="compositionally biased region" description="Basic and acidic residues" evidence="1">
    <location>
        <begin position="1"/>
        <end position="12"/>
    </location>
</feature>
<dbReference type="Proteomes" id="UP001307889">
    <property type="component" value="Chromosome 7"/>
</dbReference>
<sequence length="91" mass="9939">MIVVRQESKDGDGEVNGDGEISLHGTTNLFTLGEISRFVRRQERDEAERLRGEEAACNCGNGGLRLEEAFFEKQAKMNSDGKETAYKGGAG</sequence>
<organism evidence="2 3">
    <name type="scientific">Nesidiocoris tenuis</name>
    <dbReference type="NCBI Taxonomy" id="355587"/>
    <lineage>
        <taxon>Eukaryota</taxon>
        <taxon>Metazoa</taxon>
        <taxon>Ecdysozoa</taxon>
        <taxon>Arthropoda</taxon>
        <taxon>Hexapoda</taxon>
        <taxon>Insecta</taxon>
        <taxon>Pterygota</taxon>
        <taxon>Neoptera</taxon>
        <taxon>Paraneoptera</taxon>
        <taxon>Hemiptera</taxon>
        <taxon>Heteroptera</taxon>
        <taxon>Panheteroptera</taxon>
        <taxon>Cimicomorpha</taxon>
        <taxon>Miridae</taxon>
        <taxon>Dicyphina</taxon>
        <taxon>Nesidiocoris</taxon>
    </lineage>
</organism>
<reference evidence="2 3" key="1">
    <citation type="submission" date="2023-09" db="EMBL/GenBank/DDBJ databases">
        <title>Nesidiocoris tenuis whole genome shotgun sequence.</title>
        <authorList>
            <person name="Shibata T."/>
            <person name="Shimoda M."/>
            <person name="Kobayashi T."/>
            <person name="Uehara T."/>
        </authorList>
    </citation>
    <scope>NUCLEOTIDE SEQUENCE [LARGE SCALE GENOMIC DNA]</scope>
    <source>
        <strain evidence="2 3">Japan</strain>
    </source>
</reference>